<dbReference type="EMBL" id="JARJCN010000024">
    <property type="protein sequence ID" value="KAJ7089295.1"/>
    <property type="molecule type" value="Genomic_DNA"/>
</dbReference>
<dbReference type="SMART" id="SM00355">
    <property type="entry name" value="ZnF_C2H2"/>
    <property type="match status" value="7"/>
</dbReference>
<proteinExistence type="predicted"/>
<keyword evidence="4 7" id="KW-0863">Zinc-finger</keyword>
<comment type="caution">
    <text evidence="9">The sequence shown here is derived from an EMBL/GenBank/DDBJ whole genome shotgun (WGS) entry which is preliminary data.</text>
</comment>
<sequence length="278" mass="31134">MPWSCDQCARDFVSKTALYQHYRMAPDHSFCHECDKYFRTEDALEAHNASAHAPHFTCATCRTIYATQSALEDHYRGKPEAVHPKCSRCPKGFLNMAALREHKKTAHPIVTCTCKKDFYEAELDAHYKVSPFHPSCNACGIGFKDDAAYDEHVVALHSDRCCLGCRRQFESVKELKNHYMVSPDHPTCKMCGEGFFDDAALRDHVAAKLEHPAPPRVVDAPMALLTNYASLGDGATDPRSNQTLLPLPDKEQSEKWKQIKNTATTGMGTLLSTWTAPV</sequence>
<dbReference type="Pfam" id="PF13912">
    <property type="entry name" value="zf-C2H2_6"/>
    <property type="match status" value="1"/>
</dbReference>
<dbReference type="AlphaFoldDB" id="A0AAD6U671"/>
<dbReference type="InterPro" id="IPR013087">
    <property type="entry name" value="Znf_C2H2_type"/>
</dbReference>
<evidence type="ECO:0000256" key="5">
    <source>
        <dbReference type="ARBA" id="ARBA00022833"/>
    </source>
</evidence>
<evidence type="ECO:0000256" key="4">
    <source>
        <dbReference type="ARBA" id="ARBA00022771"/>
    </source>
</evidence>
<keyword evidence="2" id="KW-0479">Metal-binding</keyword>
<evidence type="ECO:0000256" key="7">
    <source>
        <dbReference type="PROSITE-ProRule" id="PRU00042"/>
    </source>
</evidence>
<accession>A0AAD6U671</accession>
<evidence type="ECO:0000256" key="3">
    <source>
        <dbReference type="ARBA" id="ARBA00022737"/>
    </source>
</evidence>
<evidence type="ECO:0000313" key="9">
    <source>
        <dbReference type="EMBL" id="KAJ7089295.1"/>
    </source>
</evidence>
<evidence type="ECO:0000259" key="8">
    <source>
        <dbReference type="PROSITE" id="PS50157"/>
    </source>
</evidence>
<dbReference type="SUPFAM" id="SSF57667">
    <property type="entry name" value="beta-beta-alpha zinc fingers"/>
    <property type="match status" value="2"/>
</dbReference>
<keyword evidence="10" id="KW-1185">Reference proteome</keyword>
<gene>
    <name evidence="9" type="ORF">B0H15DRAFT_282148</name>
</gene>
<evidence type="ECO:0000256" key="6">
    <source>
        <dbReference type="ARBA" id="ARBA00023242"/>
    </source>
</evidence>
<dbReference type="Gene3D" id="3.30.160.60">
    <property type="entry name" value="Classic Zinc Finger"/>
    <property type="match status" value="2"/>
</dbReference>
<dbReference type="GO" id="GO:0008270">
    <property type="term" value="F:zinc ion binding"/>
    <property type="evidence" value="ECO:0007669"/>
    <property type="project" value="UniProtKB-KW"/>
</dbReference>
<dbReference type="PANTHER" id="PTHR24376:SF235">
    <property type="entry name" value="C2H2-TYPE DOMAIN-CONTAINING PROTEIN"/>
    <property type="match status" value="1"/>
</dbReference>
<evidence type="ECO:0000256" key="1">
    <source>
        <dbReference type="ARBA" id="ARBA00004123"/>
    </source>
</evidence>
<organism evidence="9 10">
    <name type="scientific">Mycena belliarum</name>
    <dbReference type="NCBI Taxonomy" id="1033014"/>
    <lineage>
        <taxon>Eukaryota</taxon>
        <taxon>Fungi</taxon>
        <taxon>Dikarya</taxon>
        <taxon>Basidiomycota</taxon>
        <taxon>Agaricomycotina</taxon>
        <taxon>Agaricomycetes</taxon>
        <taxon>Agaricomycetidae</taxon>
        <taxon>Agaricales</taxon>
        <taxon>Marasmiineae</taxon>
        <taxon>Mycenaceae</taxon>
        <taxon>Mycena</taxon>
    </lineage>
</organism>
<dbReference type="PROSITE" id="PS50157">
    <property type="entry name" value="ZINC_FINGER_C2H2_2"/>
    <property type="match status" value="2"/>
</dbReference>
<evidence type="ECO:0000313" key="10">
    <source>
        <dbReference type="Proteomes" id="UP001222325"/>
    </source>
</evidence>
<dbReference type="GO" id="GO:0005634">
    <property type="term" value="C:nucleus"/>
    <property type="evidence" value="ECO:0007669"/>
    <property type="project" value="UniProtKB-SubCell"/>
</dbReference>
<dbReference type="PANTHER" id="PTHR24376">
    <property type="entry name" value="ZINC FINGER PROTEIN"/>
    <property type="match status" value="1"/>
</dbReference>
<keyword evidence="6" id="KW-0539">Nucleus</keyword>
<protein>
    <recommendedName>
        <fullName evidence="8">C2H2-type domain-containing protein</fullName>
    </recommendedName>
</protein>
<evidence type="ECO:0000256" key="2">
    <source>
        <dbReference type="ARBA" id="ARBA00022723"/>
    </source>
</evidence>
<feature type="domain" description="C2H2-type" evidence="8">
    <location>
        <begin position="3"/>
        <end position="29"/>
    </location>
</feature>
<dbReference type="Proteomes" id="UP001222325">
    <property type="component" value="Unassembled WGS sequence"/>
</dbReference>
<feature type="domain" description="C2H2-type" evidence="8">
    <location>
        <begin position="84"/>
        <end position="107"/>
    </location>
</feature>
<dbReference type="PROSITE" id="PS00028">
    <property type="entry name" value="ZINC_FINGER_C2H2_1"/>
    <property type="match status" value="3"/>
</dbReference>
<keyword evidence="3" id="KW-0677">Repeat</keyword>
<dbReference type="GO" id="GO:0000978">
    <property type="term" value="F:RNA polymerase II cis-regulatory region sequence-specific DNA binding"/>
    <property type="evidence" value="ECO:0007669"/>
    <property type="project" value="TreeGrafter"/>
</dbReference>
<dbReference type="GO" id="GO:0001228">
    <property type="term" value="F:DNA-binding transcription activator activity, RNA polymerase II-specific"/>
    <property type="evidence" value="ECO:0007669"/>
    <property type="project" value="TreeGrafter"/>
</dbReference>
<comment type="subcellular location">
    <subcellularLocation>
        <location evidence="1">Nucleus</location>
    </subcellularLocation>
</comment>
<keyword evidence="5" id="KW-0862">Zinc</keyword>
<dbReference type="Pfam" id="PF12874">
    <property type="entry name" value="zf-met"/>
    <property type="match status" value="1"/>
</dbReference>
<reference evidence="9" key="1">
    <citation type="submission" date="2023-03" db="EMBL/GenBank/DDBJ databases">
        <title>Massive genome expansion in bonnet fungi (Mycena s.s.) driven by repeated elements and novel gene families across ecological guilds.</title>
        <authorList>
            <consortium name="Lawrence Berkeley National Laboratory"/>
            <person name="Harder C.B."/>
            <person name="Miyauchi S."/>
            <person name="Viragh M."/>
            <person name="Kuo A."/>
            <person name="Thoen E."/>
            <person name="Andreopoulos B."/>
            <person name="Lu D."/>
            <person name="Skrede I."/>
            <person name="Drula E."/>
            <person name="Henrissat B."/>
            <person name="Morin E."/>
            <person name="Kohler A."/>
            <person name="Barry K."/>
            <person name="LaButti K."/>
            <person name="Morin E."/>
            <person name="Salamov A."/>
            <person name="Lipzen A."/>
            <person name="Mereny Z."/>
            <person name="Hegedus B."/>
            <person name="Baldrian P."/>
            <person name="Stursova M."/>
            <person name="Weitz H."/>
            <person name="Taylor A."/>
            <person name="Grigoriev I.V."/>
            <person name="Nagy L.G."/>
            <person name="Martin F."/>
            <person name="Kauserud H."/>
        </authorList>
    </citation>
    <scope>NUCLEOTIDE SEQUENCE</scope>
    <source>
        <strain evidence="9">CBHHK173m</strain>
    </source>
</reference>
<name>A0AAD6U671_9AGAR</name>
<dbReference type="InterPro" id="IPR036236">
    <property type="entry name" value="Znf_C2H2_sf"/>
</dbReference>